<name>A0A9W7XX73_9FUNG</name>
<dbReference type="AlphaFoldDB" id="A0A9W7XX73"/>
<keyword evidence="2" id="KW-1185">Reference proteome</keyword>
<dbReference type="OrthoDB" id="5595417at2759"/>
<gene>
    <name evidence="1" type="ORF">LPJ61_006095</name>
</gene>
<feature type="non-terminal residue" evidence="1">
    <location>
        <position position="219"/>
    </location>
</feature>
<dbReference type="EMBL" id="JANBOI010002572">
    <property type="protein sequence ID" value="KAJ1721011.1"/>
    <property type="molecule type" value="Genomic_DNA"/>
</dbReference>
<evidence type="ECO:0000313" key="1">
    <source>
        <dbReference type="EMBL" id="KAJ1721011.1"/>
    </source>
</evidence>
<sequence>MQLYGLPDDILVIVFKQCFSHGYDWADSFKCNLPLLAVCQRLRKVVIPLVYDCAYVQYDGYKRHKAGAAVKTNLDLIATVGCASVVRSIDIDVHCLADPLPDLGKVIEMMCQVAVEWKWATALKLALHTGNFQLNRSDLDMAGYKDDIQGTINALVALMPYLQRLDFSGTSGSLIVNSLYGLLAGSYAEQLRGLVSQQALIVPHDCQFKHLENFSINYD</sequence>
<evidence type="ECO:0000313" key="2">
    <source>
        <dbReference type="Proteomes" id="UP001143981"/>
    </source>
</evidence>
<proteinExistence type="predicted"/>
<comment type="caution">
    <text evidence="1">The sequence shown here is derived from an EMBL/GenBank/DDBJ whole genome shotgun (WGS) entry which is preliminary data.</text>
</comment>
<organism evidence="1 2">
    <name type="scientific">Coemansia biformis</name>
    <dbReference type="NCBI Taxonomy" id="1286918"/>
    <lineage>
        <taxon>Eukaryota</taxon>
        <taxon>Fungi</taxon>
        <taxon>Fungi incertae sedis</taxon>
        <taxon>Zoopagomycota</taxon>
        <taxon>Kickxellomycotina</taxon>
        <taxon>Kickxellomycetes</taxon>
        <taxon>Kickxellales</taxon>
        <taxon>Kickxellaceae</taxon>
        <taxon>Coemansia</taxon>
    </lineage>
</organism>
<reference evidence="1" key="1">
    <citation type="submission" date="2022-07" db="EMBL/GenBank/DDBJ databases">
        <title>Phylogenomic reconstructions and comparative analyses of Kickxellomycotina fungi.</title>
        <authorList>
            <person name="Reynolds N.K."/>
            <person name="Stajich J.E."/>
            <person name="Barry K."/>
            <person name="Grigoriev I.V."/>
            <person name="Crous P."/>
            <person name="Smith M.E."/>
        </authorList>
    </citation>
    <scope>NUCLEOTIDE SEQUENCE</scope>
    <source>
        <strain evidence="1">BCRC 34381</strain>
    </source>
</reference>
<dbReference type="Proteomes" id="UP001143981">
    <property type="component" value="Unassembled WGS sequence"/>
</dbReference>
<accession>A0A9W7XX73</accession>
<protein>
    <submittedName>
        <fullName evidence="1">Uncharacterized protein</fullName>
    </submittedName>
</protein>